<feature type="region of interest" description="Disordered" evidence="1">
    <location>
        <begin position="42"/>
        <end position="67"/>
    </location>
</feature>
<protein>
    <submittedName>
        <fullName evidence="2">Uncharacterized protein</fullName>
    </submittedName>
</protein>
<evidence type="ECO:0000313" key="2">
    <source>
        <dbReference type="EMBL" id="VFQ98505.1"/>
    </source>
</evidence>
<sequence length="67" mass="7675">MFYLGYCFDDRPALRRGEVLDTTPSHPNLLALSAFVEDLESLSGSHTKSRNQPTHLLAKKRKEEERT</sequence>
<gene>
    <name evidence="2" type="ORF">CCAM_LOCUS40281</name>
</gene>
<name>A0A484NAS2_9ASTE</name>
<dbReference type="AlphaFoldDB" id="A0A484NAS2"/>
<reference evidence="2 3" key="1">
    <citation type="submission" date="2018-04" db="EMBL/GenBank/DDBJ databases">
        <authorList>
            <person name="Vogel A."/>
        </authorList>
    </citation>
    <scope>NUCLEOTIDE SEQUENCE [LARGE SCALE GENOMIC DNA]</scope>
</reference>
<accession>A0A484NAS2</accession>
<dbReference type="Proteomes" id="UP000595140">
    <property type="component" value="Unassembled WGS sequence"/>
</dbReference>
<evidence type="ECO:0000256" key="1">
    <source>
        <dbReference type="SAM" id="MobiDB-lite"/>
    </source>
</evidence>
<organism evidence="2 3">
    <name type="scientific">Cuscuta campestris</name>
    <dbReference type="NCBI Taxonomy" id="132261"/>
    <lineage>
        <taxon>Eukaryota</taxon>
        <taxon>Viridiplantae</taxon>
        <taxon>Streptophyta</taxon>
        <taxon>Embryophyta</taxon>
        <taxon>Tracheophyta</taxon>
        <taxon>Spermatophyta</taxon>
        <taxon>Magnoliopsida</taxon>
        <taxon>eudicotyledons</taxon>
        <taxon>Gunneridae</taxon>
        <taxon>Pentapetalae</taxon>
        <taxon>asterids</taxon>
        <taxon>lamiids</taxon>
        <taxon>Solanales</taxon>
        <taxon>Convolvulaceae</taxon>
        <taxon>Cuscuteae</taxon>
        <taxon>Cuscuta</taxon>
        <taxon>Cuscuta subgen. Grammica</taxon>
        <taxon>Cuscuta sect. Cleistogrammica</taxon>
    </lineage>
</organism>
<keyword evidence="3" id="KW-1185">Reference proteome</keyword>
<evidence type="ECO:0000313" key="3">
    <source>
        <dbReference type="Proteomes" id="UP000595140"/>
    </source>
</evidence>
<proteinExistence type="predicted"/>
<dbReference type="EMBL" id="OOIL02006592">
    <property type="protein sequence ID" value="VFQ98505.1"/>
    <property type="molecule type" value="Genomic_DNA"/>
</dbReference>
<feature type="compositionally biased region" description="Polar residues" evidence="1">
    <location>
        <begin position="42"/>
        <end position="54"/>
    </location>
</feature>